<name>A0A6A6XGB9_9PLEO</name>
<feature type="domain" description="Beta-lactamase-related" evidence="2">
    <location>
        <begin position="9"/>
        <end position="332"/>
    </location>
</feature>
<dbReference type="OrthoDB" id="10250282at2759"/>
<dbReference type="InterPro" id="IPR051478">
    <property type="entry name" value="Beta-lactamase-like_AB/R"/>
</dbReference>
<sequence length="509" mass="55233">MNETSPNGTNEVTSDSIFRVASVSKNFAMFSVLVVENESKLQESYPDLTLDTPVRLVLPEFRLPEKDWENGGKDITLLMLASHTSGMPRESYFTPFNMVTGSGKADAPTIGALWAGATPANVLESARNTNLMFAPGQRAAYSNTGISILASAVVSYYNSLTNSSLTWSELAMQNILTPLNMKHSFFGTIPPGQIPNIGVPGGPNFVDLVVGLGYDPAAGMWSSANDLSKYLHHIWLSPDPLPLITLAQRRRTLRPTVTLPDGKQQAGPGLEIDLITVSSLSNDSASPITKTYAAYGKSGDGGGFHAWIDVIPNLGYGIVVLSQHSGLAEYLRIVPTSVRDSVHEILMPAFAESLAGRMQDRFGGWYADGRDGGIIAEEVEGTGTNKTTYAKLEVKDQILYLRGLTVNGTSALEGLDRLGWDGNDGPRYWSTPEGAVLTPAEGASENDEFGPRAQVWRMMLPGLEVCDWFDFDGYTDENGWPLSKIVLVETGSGVELHYPPYDIIMLRKD</sequence>
<keyword evidence="4" id="KW-1185">Reference proteome</keyword>
<organism evidence="3 4">
    <name type="scientific">Melanomma pulvis-pyrius CBS 109.77</name>
    <dbReference type="NCBI Taxonomy" id="1314802"/>
    <lineage>
        <taxon>Eukaryota</taxon>
        <taxon>Fungi</taxon>
        <taxon>Dikarya</taxon>
        <taxon>Ascomycota</taxon>
        <taxon>Pezizomycotina</taxon>
        <taxon>Dothideomycetes</taxon>
        <taxon>Pleosporomycetidae</taxon>
        <taxon>Pleosporales</taxon>
        <taxon>Melanommataceae</taxon>
        <taxon>Melanomma</taxon>
    </lineage>
</organism>
<accession>A0A6A6XGB9</accession>
<proteinExistence type="inferred from homology"/>
<evidence type="ECO:0000313" key="4">
    <source>
        <dbReference type="Proteomes" id="UP000799757"/>
    </source>
</evidence>
<dbReference type="Gene3D" id="3.40.710.10">
    <property type="entry name" value="DD-peptidase/beta-lactamase superfamily"/>
    <property type="match status" value="1"/>
</dbReference>
<comment type="similarity">
    <text evidence="1">Belongs to the beta-lactamase family.</text>
</comment>
<reference evidence="3" key="1">
    <citation type="journal article" date="2020" name="Stud. Mycol.">
        <title>101 Dothideomycetes genomes: a test case for predicting lifestyles and emergence of pathogens.</title>
        <authorList>
            <person name="Haridas S."/>
            <person name="Albert R."/>
            <person name="Binder M."/>
            <person name="Bloem J."/>
            <person name="Labutti K."/>
            <person name="Salamov A."/>
            <person name="Andreopoulos B."/>
            <person name="Baker S."/>
            <person name="Barry K."/>
            <person name="Bills G."/>
            <person name="Bluhm B."/>
            <person name="Cannon C."/>
            <person name="Castanera R."/>
            <person name="Culley D."/>
            <person name="Daum C."/>
            <person name="Ezra D."/>
            <person name="Gonzalez J."/>
            <person name="Henrissat B."/>
            <person name="Kuo A."/>
            <person name="Liang C."/>
            <person name="Lipzen A."/>
            <person name="Lutzoni F."/>
            <person name="Magnuson J."/>
            <person name="Mondo S."/>
            <person name="Nolan M."/>
            <person name="Ohm R."/>
            <person name="Pangilinan J."/>
            <person name="Park H.-J."/>
            <person name="Ramirez L."/>
            <person name="Alfaro M."/>
            <person name="Sun H."/>
            <person name="Tritt A."/>
            <person name="Yoshinaga Y."/>
            <person name="Zwiers L.-H."/>
            <person name="Turgeon B."/>
            <person name="Goodwin S."/>
            <person name="Spatafora J."/>
            <person name="Crous P."/>
            <person name="Grigoriev I."/>
        </authorList>
    </citation>
    <scope>NUCLEOTIDE SEQUENCE</scope>
    <source>
        <strain evidence="3">CBS 109.77</strain>
    </source>
</reference>
<dbReference type="EMBL" id="MU001857">
    <property type="protein sequence ID" value="KAF2795496.1"/>
    <property type="molecule type" value="Genomic_DNA"/>
</dbReference>
<dbReference type="InterPro" id="IPR001466">
    <property type="entry name" value="Beta-lactam-related"/>
</dbReference>
<dbReference type="PANTHER" id="PTHR22935:SF95">
    <property type="entry name" value="BETA-LACTAMASE-LIKE 1-RELATED"/>
    <property type="match status" value="1"/>
</dbReference>
<evidence type="ECO:0000256" key="1">
    <source>
        <dbReference type="ARBA" id="ARBA00038473"/>
    </source>
</evidence>
<dbReference type="Pfam" id="PF00144">
    <property type="entry name" value="Beta-lactamase"/>
    <property type="match status" value="1"/>
</dbReference>
<dbReference type="AlphaFoldDB" id="A0A6A6XGB9"/>
<dbReference type="PANTHER" id="PTHR22935">
    <property type="entry name" value="PENICILLIN-BINDING PROTEIN"/>
    <property type="match status" value="1"/>
</dbReference>
<evidence type="ECO:0000259" key="2">
    <source>
        <dbReference type="Pfam" id="PF00144"/>
    </source>
</evidence>
<dbReference type="InterPro" id="IPR012338">
    <property type="entry name" value="Beta-lactam/transpept-like"/>
</dbReference>
<protein>
    <submittedName>
        <fullName evidence="3">Beta-lactamase/transpeptidase-like protein</fullName>
    </submittedName>
</protein>
<gene>
    <name evidence="3" type="ORF">K505DRAFT_239746</name>
</gene>
<dbReference type="SUPFAM" id="SSF56601">
    <property type="entry name" value="beta-lactamase/transpeptidase-like"/>
    <property type="match status" value="1"/>
</dbReference>
<evidence type="ECO:0000313" key="3">
    <source>
        <dbReference type="EMBL" id="KAF2795496.1"/>
    </source>
</evidence>
<dbReference type="Proteomes" id="UP000799757">
    <property type="component" value="Unassembled WGS sequence"/>
</dbReference>